<dbReference type="RefSeq" id="WP_147582872.1">
    <property type="nucleotide sequence ID" value="NZ_CP042831.1"/>
</dbReference>
<dbReference type="GO" id="GO:0004029">
    <property type="term" value="F:aldehyde dehydrogenase (NAD+) activity"/>
    <property type="evidence" value="ECO:0007669"/>
    <property type="project" value="TreeGrafter"/>
</dbReference>
<dbReference type="InterPro" id="IPR001509">
    <property type="entry name" value="Epimerase_deHydtase"/>
</dbReference>
<dbReference type="PANTHER" id="PTHR48079">
    <property type="entry name" value="PROTEIN YEEZ"/>
    <property type="match status" value="1"/>
</dbReference>
<keyword evidence="3" id="KW-1185">Reference proteome</keyword>
<dbReference type="InterPro" id="IPR051783">
    <property type="entry name" value="NAD(P)-dependent_oxidoreduct"/>
</dbReference>
<proteinExistence type="predicted"/>
<sequence>MRVFVTGASGFVGSAIVNELLNAGMEVLGLVRSESSAQKLKETDANVLMGDINDPYIIQKGATSCDAVIHTAFNHDFSRYHDSCEEDRKIIEIFSDALAGTQKPLVITSAVGILRSEKAITEDDKPASSASVPRAASEEAALAAIAKGVNTYIVRLPIVHGKNDHGFIPIVIEMDKEKGQCGYIGEGLNRWPAVHREDAASLYRLIVEKQPEQKVFHPVAEEGVPFKEIAKTISKGISLPVRSLNHDEAEAHFTWFTHFAGMDGYASSEKTRNILDWKPQQIGLLEDISENYF</sequence>
<dbReference type="AlphaFoldDB" id="A0A5B9FUL1"/>
<dbReference type="SUPFAM" id="SSF51735">
    <property type="entry name" value="NAD(P)-binding Rossmann-fold domains"/>
    <property type="match status" value="1"/>
</dbReference>
<dbReference type="Proteomes" id="UP000321222">
    <property type="component" value="Chromosome"/>
</dbReference>
<accession>A0A5B9FUL1</accession>
<dbReference type="InterPro" id="IPR036291">
    <property type="entry name" value="NAD(P)-bd_dom_sf"/>
</dbReference>
<name>A0A5B9FUL1_9FLAO</name>
<dbReference type="OrthoDB" id="9807212at2"/>
<gene>
    <name evidence="2" type="ORF">FUA48_06980</name>
</gene>
<dbReference type="GO" id="GO:0005737">
    <property type="term" value="C:cytoplasm"/>
    <property type="evidence" value="ECO:0007669"/>
    <property type="project" value="TreeGrafter"/>
</dbReference>
<reference evidence="2 3" key="1">
    <citation type="submission" date="2019-08" db="EMBL/GenBank/DDBJ databases">
        <title>Flavobacterium alkalisoli sp. nov., isolated from rhizosphere soil of Suaeda salsa.</title>
        <authorList>
            <person name="Sun J.-Q."/>
            <person name="Xu L."/>
        </authorList>
    </citation>
    <scope>NUCLEOTIDE SEQUENCE [LARGE SCALE GENOMIC DNA]</scope>
    <source>
        <strain evidence="2 3">XS-5</strain>
    </source>
</reference>
<dbReference type="Gene3D" id="3.40.50.720">
    <property type="entry name" value="NAD(P)-binding Rossmann-like Domain"/>
    <property type="match status" value="1"/>
</dbReference>
<evidence type="ECO:0000313" key="2">
    <source>
        <dbReference type="EMBL" id="QEE49328.1"/>
    </source>
</evidence>
<protein>
    <submittedName>
        <fullName evidence="2">SDR family oxidoreductase</fullName>
    </submittedName>
</protein>
<evidence type="ECO:0000259" key="1">
    <source>
        <dbReference type="Pfam" id="PF01370"/>
    </source>
</evidence>
<organism evidence="2 3">
    <name type="scientific">Flavobacterium alkalisoli</name>
    <dbReference type="NCBI Taxonomy" id="2602769"/>
    <lineage>
        <taxon>Bacteria</taxon>
        <taxon>Pseudomonadati</taxon>
        <taxon>Bacteroidota</taxon>
        <taxon>Flavobacteriia</taxon>
        <taxon>Flavobacteriales</taxon>
        <taxon>Flavobacteriaceae</taxon>
        <taxon>Flavobacterium</taxon>
    </lineage>
</organism>
<dbReference type="PANTHER" id="PTHR48079:SF9">
    <property type="entry name" value="PUTATIVE-RELATED"/>
    <property type="match status" value="1"/>
</dbReference>
<dbReference type="Pfam" id="PF01370">
    <property type="entry name" value="Epimerase"/>
    <property type="match status" value="1"/>
</dbReference>
<feature type="domain" description="NAD-dependent epimerase/dehydratase" evidence="1">
    <location>
        <begin position="3"/>
        <end position="212"/>
    </location>
</feature>
<evidence type="ECO:0000313" key="3">
    <source>
        <dbReference type="Proteomes" id="UP000321222"/>
    </source>
</evidence>
<dbReference type="KEGG" id="fak:FUA48_06980"/>
<dbReference type="CDD" id="cd05262">
    <property type="entry name" value="SDR_a7"/>
    <property type="match status" value="1"/>
</dbReference>
<dbReference type="EMBL" id="CP042831">
    <property type="protein sequence ID" value="QEE49328.1"/>
    <property type="molecule type" value="Genomic_DNA"/>
</dbReference>